<dbReference type="InterPro" id="IPR029063">
    <property type="entry name" value="SAM-dependent_MTases_sf"/>
</dbReference>
<dbReference type="PROSITE" id="PS01162">
    <property type="entry name" value="QOR_ZETA_CRYSTAL"/>
    <property type="match status" value="1"/>
</dbReference>
<dbReference type="InterPro" id="IPR002364">
    <property type="entry name" value="Quin_OxRdtase/zeta-crystal_CS"/>
</dbReference>
<keyword evidence="7" id="KW-0012">Acyltransferase</keyword>
<evidence type="ECO:0000256" key="6">
    <source>
        <dbReference type="ARBA" id="ARBA00023268"/>
    </source>
</evidence>
<dbReference type="InterPro" id="IPR020843">
    <property type="entry name" value="ER"/>
</dbReference>
<dbReference type="GO" id="GO:0030639">
    <property type="term" value="P:polyketide biosynthetic process"/>
    <property type="evidence" value="ECO:0007669"/>
    <property type="project" value="UniProtKB-ARBA"/>
</dbReference>
<dbReference type="HOGENOM" id="CLU_000022_31_0_1"/>
<keyword evidence="5" id="KW-0560">Oxidoreductase</keyword>
<dbReference type="KEGG" id="ela:UCREL1_8690"/>
<feature type="region of interest" description="C-terminal hotdog fold" evidence="8">
    <location>
        <begin position="117"/>
        <end position="269"/>
    </location>
</feature>
<evidence type="ECO:0000313" key="12">
    <source>
        <dbReference type="EMBL" id="EMR64351.1"/>
    </source>
</evidence>
<dbReference type="GO" id="GO:1901336">
    <property type="term" value="P:lactone biosynthetic process"/>
    <property type="evidence" value="ECO:0007669"/>
    <property type="project" value="UniProtKB-ARBA"/>
</dbReference>
<dbReference type="SMART" id="SM00822">
    <property type="entry name" value="PKS_KR"/>
    <property type="match status" value="1"/>
</dbReference>
<dbReference type="InterPro" id="IPR042104">
    <property type="entry name" value="PKS_dehydratase_sf"/>
</dbReference>
<dbReference type="SUPFAM" id="SSF53335">
    <property type="entry name" value="S-adenosyl-L-methionine-dependent methyltransferases"/>
    <property type="match status" value="1"/>
</dbReference>
<dbReference type="GO" id="GO:0031177">
    <property type="term" value="F:phosphopantetheine binding"/>
    <property type="evidence" value="ECO:0007669"/>
    <property type="project" value="InterPro"/>
</dbReference>
<dbReference type="Gene3D" id="3.40.50.150">
    <property type="entry name" value="Vaccinia Virus protein VP39"/>
    <property type="match status" value="1"/>
</dbReference>
<dbReference type="Gene3D" id="3.90.180.10">
    <property type="entry name" value="Medium-chain alcohol dehydrogenases, catalytic domain"/>
    <property type="match status" value="1"/>
</dbReference>
<evidence type="ECO:0000256" key="1">
    <source>
        <dbReference type="ARBA" id="ARBA00022450"/>
    </source>
</evidence>
<dbReference type="SMART" id="SM00823">
    <property type="entry name" value="PKS_PP"/>
    <property type="match status" value="1"/>
</dbReference>
<dbReference type="Gene3D" id="3.10.129.110">
    <property type="entry name" value="Polyketide synthase dehydratase"/>
    <property type="match status" value="1"/>
</dbReference>
<accession>M7T3D8</accession>
<dbReference type="SUPFAM" id="SSF50129">
    <property type="entry name" value="GroES-like"/>
    <property type="match status" value="1"/>
</dbReference>
<dbReference type="Pfam" id="PF08240">
    <property type="entry name" value="ADH_N"/>
    <property type="match status" value="1"/>
</dbReference>
<evidence type="ECO:0000259" key="10">
    <source>
        <dbReference type="PROSITE" id="PS50075"/>
    </source>
</evidence>
<evidence type="ECO:0000256" key="2">
    <source>
        <dbReference type="ARBA" id="ARBA00022553"/>
    </source>
</evidence>
<keyword evidence="13" id="KW-1185">Reference proteome</keyword>
<keyword evidence="1" id="KW-0596">Phosphopantetheine</keyword>
<sequence length="1406" mass="153764">MLVSAIEAVTQVSTDENIVAYEIKDMEILSALAIPRDDVGVEVQFCLKLSQDSTNKTNSWAAFSLFAYRSNDSSVEVCRGSIKTILSAPGHAELNPEGEHQASYVRDLMSSARTSFTSRIEAKQLYTRFADNGYLYGPWFQQIDSAEGDNRGRAIGHVSTMGLPAQSDRGVPSVIHPSTLDSMLQLILPAAARADDSKKPVTWVPTYISKLWISASSFEKRQAEVYVSTDLHGARLCVSRIYAMDKAGNDRLIQAEGIESSVISVGLDSQGSDAAESRVKRLCWDLVHKPDITLLDAEQTDQYLRTALFTKSDPTELLRVVKLHILASISRAVDAVPEAVVPLEPPHLREHYVWIQKAVASAKKQPPLGVPLEWPIYKEESKYAALCSHLETTDKLGAIYVQLGNHITNVLKGDTDALASMERENVFRDYYEMLLKDSRFLPPLDRYLDAMAHKNPAMNILEVGAGTGAATRHILNTLVKSTLNGPFCRFSKYDFTDISQSFLDAASGDLKAMPKMNFHLFDVEADPIDQGFEEEHAEASTRLIPSLDTYPNWGIWDGELKASGFTGADLVFNDHECEENQSTALFISSPAKITSSRDEALRMERHDLVLTTLALDPTDRELASTNLERAFQNFLQGIQSGSYERELAQVGEYLNIPRIYECDVLNQKVHEFTSDAIVLQQRFGERNVNLKIRQPGLLDTLYFEEAPPANTPLASGEVEVEVKAVGVNFKDCLIALGRVAEDTLGTECAGVVRKAGQHCALKAGDRVLVSALDTFKGLIRCPETLAAKIPDAMPFADAGALVTNFVTAYHSLVGLARLSPGESVLIHSGAGGTGQAAIQIARFCGADIYTTVGSSSKRELLTSLYGIPPERILNSRDLSFAEGVKRLTNQKGVDVVLNSLAGDALVASWECIAPYGRFIEIGKKDIFGHNKLPMFQFARNVSFSAVDIGAMTYEKPELIREALTNIVDMFRRNILRTPSPMNTFPISQVEAAFRYLQSGSNAGKVVVEIDPEEVITVGLHRDPSDNEMKSFLTQSQASIKSKPHWSFSSEESFVIAGGLGGQGRSIAKWMVSRGARHLVLLSRSGLQDRNHDPFIADLQRQGAEIYCPQCDIADAASLRADIMFENMGHDAWSASLRPKVLGSWNLHQELPRDLDFFVIFSSVAAIIGSQGQSNYAAANAFEDELAQYRLGCGEKAVSLNLSLLAGEGYAVENQKALMQFMTIKQMLLMSQPEVFAILDHYCNKAVPAGSLGRSQVVMGLEIPGDLLDRGSEPSAWAQEPLFANLHQITPSATGLLDNNKNRDDNGQGSGGGPGLIKQIEGAASHAEAAGILTEGLVAKLCRILSLAPDAFDRNSPLHTYGVDSLIAVELRNWFLKALKVDVAVFEILGGATATTLGQAVVEKMQT</sequence>
<dbReference type="InterPro" id="IPR050091">
    <property type="entry name" value="PKS_NRPS_Biosynth_Enz"/>
</dbReference>
<dbReference type="SMART" id="SM00829">
    <property type="entry name" value="PKS_ER"/>
    <property type="match status" value="1"/>
</dbReference>
<dbReference type="InterPro" id="IPR057326">
    <property type="entry name" value="KR_dom"/>
</dbReference>
<dbReference type="Pfam" id="PF14765">
    <property type="entry name" value="PS-DH"/>
    <property type="match status" value="1"/>
</dbReference>
<reference evidence="13" key="1">
    <citation type="journal article" date="2013" name="Genome Announc.">
        <title>Draft genome sequence of the grapevine dieback fungus Eutypa lata UCR-EL1.</title>
        <authorList>
            <person name="Blanco-Ulate B."/>
            <person name="Rolshausen P.E."/>
            <person name="Cantu D."/>
        </authorList>
    </citation>
    <scope>NUCLEOTIDE SEQUENCE [LARGE SCALE GENOMIC DNA]</scope>
    <source>
        <strain evidence="13">UCR-EL1</strain>
    </source>
</reference>
<dbReference type="InterPro" id="IPR011032">
    <property type="entry name" value="GroES-like_sf"/>
</dbReference>
<evidence type="ECO:0000313" key="13">
    <source>
        <dbReference type="Proteomes" id="UP000012174"/>
    </source>
</evidence>
<dbReference type="InterPro" id="IPR049551">
    <property type="entry name" value="PKS_DH_C"/>
</dbReference>
<dbReference type="Gene3D" id="1.10.1200.10">
    <property type="entry name" value="ACP-like"/>
    <property type="match status" value="1"/>
</dbReference>
<feature type="domain" description="PKS/mFAS DH" evidence="11">
    <location>
        <begin position="1"/>
        <end position="269"/>
    </location>
</feature>
<dbReference type="Pfam" id="PF08659">
    <property type="entry name" value="KR"/>
    <property type="match status" value="1"/>
</dbReference>
<dbReference type="GO" id="GO:0004312">
    <property type="term" value="F:fatty acid synthase activity"/>
    <property type="evidence" value="ECO:0007669"/>
    <property type="project" value="TreeGrafter"/>
</dbReference>
<feature type="region of interest" description="Disordered" evidence="9">
    <location>
        <begin position="1293"/>
        <end position="1316"/>
    </location>
</feature>
<evidence type="ECO:0000256" key="4">
    <source>
        <dbReference type="ARBA" id="ARBA00022857"/>
    </source>
</evidence>
<keyword evidence="3" id="KW-0808">Transferase</keyword>
<dbReference type="InterPro" id="IPR009081">
    <property type="entry name" value="PP-bd_ACP"/>
</dbReference>
<evidence type="ECO:0000259" key="11">
    <source>
        <dbReference type="PROSITE" id="PS52019"/>
    </source>
</evidence>
<gene>
    <name evidence="12" type="ORF">UCREL1_8690</name>
</gene>
<dbReference type="InterPro" id="IPR013154">
    <property type="entry name" value="ADH-like_N"/>
</dbReference>
<evidence type="ECO:0000256" key="8">
    <source>
        <dbReference type="PROSITE-ProRule" id="PRU01363"/>
    </source>
</evidence>
<organism evidence="12 13">
    <name type="scientific">Eutypa lata (strain UCR-EL1)</name>
    <name type="common">Grapevine dieback disease fungus</name>
    <name type="synonym">Eutypa armeniacae</name>
    <dbReference type="NCBI Taxonomy" id="1287681"/>
    <lineage>
        <taxon>Eukaryota</taxon>
        <taxon>Fungi</taxon>
        <taxon>Dikarya</taxon>
        <taxon>Ascomycota</taxon>
        <taxon>Pezizomycotina</taxon>
        <taxon>Sordariomycetes</taxon>
        <taxon>Xylariomycetidae</taxon>
        <taxon>Xylariales</taxon>
        <taxon>Diatrypaceae</taxon>
        <taxon>Eutypa</taxon>
    </lineage>
</organism>
<evidence type="ECO:0000256" key="3">
    <source>
        <dbReference type="ARBA" id="ARBA00022679"/>
    </source>
</evidence>
<keyword evidence="6" id="KW-0511">Multifunctional enzyme</keyword>
<dbReference type="EMBL" id="KB707087">
    <property type="protein sequence ID" value="EMR64351.1"/>
    <property type="molecule type" value="Genomic_DNA"/>
</dbReference>
<dbReference type="SUPFAM" id="SSF47336">
    <property type="entry name" value="ACP-like"/>
    <property type="match status" value="1"/>
</dbReference>
<evidence type="ECO:0000256" key="9">
    <source>
        <dbReference type="SAM" id="MobiDB-lite"/>
    </source>
</evidence>
<dbReference type="InterPro" id="IPR020806">
    <property type="entry name" value="PKS_PP-bd"/>
</dbReference>
<evidence type="ECO:0000256" key="7">
    <source>
        <dbReference type="ARBA" id="ARBA00023315"/>
    </source>
</evidence>
<comment type="caution">
    <text evidence="8">Lacks conserved residue(s) required for the propagation of feature annotation.</text>
</comment>
<dbReference type="PANTHER" id="PTHR43775">
    <property type="entry name" value="FATTY ACID SYNTHASE"/>
    <property type="match status" value="1"/>
</dbReference>
<dbReference type="GO" id="GO:0006633">
    <property type="term" value="P:fatty acid biosynthetic process"/>
    <property type="evidence" value="ECO:0007669"/>
    <property type="project" value="TreeGrafter"/>
</dbReference>
<dbReference type="InterPro" id="IPR036291">
    <property type="entry name" value="NAD(P)-bd_dom_sf"/>
</dbReference>
<dbReference type="Gene3D" id="3.40.50.720">
    <property type="entry name" value="NAD(P)-binding Rossmann-like Domain"/>
    <property type="match status" value="2"/>
</dbReference>
<dbReference type="GO" id="GO:0008270">
    <property type="term" value="F:zinc ion binding"/>
    <property type="evidence" value="ECO:0007669"/>
    <property type="project" value="InterPro"/>
</dbReference>
<name>M7T3D8_EUTLA</name>
<dbReference type="Pfam" id="PF23297">
    <property type="entry name" value="ACP_SdgA_C"/>
    <property type="match status" value="1"/>
</dbReference>
<dbReference type="OrthoDB" id="329835at2759"/>
<dbReference type="PROSITE" id="PS00012">
    <property type="entry name" value="PHOSPHOPANTETHEINE"/>
    <property type="match status" value="1"/>
</dbReference>
<evidence type="ECO:0000256" key="5">
    <source>
        <dbReference type="ARBA" id="ARBA00023002"/>
    </source>
</evidence>
<proteinExistence type="predicted"/>
<feature type="region of interest" description="N-terminal hotdog fold" evidence="8">
    <location>
        <begin position="1"/>
        <end position="89"/>
    </location>
</feature>
<dbReference type="InterPro" id="IPR006162">
    <property type="entry name" value="Ppantetheine_attach_site"/>
</dbReference>
<dbReference type="SUPFAM" id="SSF51735">
    <property type="entry name" value="NAD(P)-binding Rossmann-fold domains"/>
    <property type="match status" value="2"/>
</dbReference>
<dbReference type="CDD" id="cd05274">
    <property type="entry name" value="KR_FAS_SDR_x"/>
    <property type="match status" value="1"/>
</dbReference>
<dbReference type="STRING" id="1287681.M7T3D8"/>
<dbReference type="InterPro" id="IPR056501">
    <property type="entry name" value="NAD-bd_HRPKS_sdrA"/>
</dbReference>
<keyword evidence="4" id="KW-0521">NADP</keyword>
<dbReference type="eggNOG" id="KOG1202">
    <property type="taxonomic scope" value="Eukaryota"/>
</dbReference>
<protein>
    <submittedName>
        <fullName evidence="12">Putative polyketide protein</fullName>
    </submittedName>
</protein>
<dbReference type="Pfam" id="PF13602">
    <property type="entry name" value="ADH_zinc_N_2"/>
    <property type="match status" value="1"/>
</dbReference>
<dbReference type="PROSITE" id="PS50075">
    <property type="entry name" value="CARRIER"/>
    <property type="match status" value="1"/>
</dbReference>
<dbReference type="InterPro" id="IPR036736">
    <property type="entry name" value="ACP-like_sf"/>
</dbReference>
<dbReference type="PROSITE" id="PS52019">
    <property type="entry name" value="PKS_MFAS_DH"/>
    <property type="match status" value="1"/>
</dbReference>
<dbReference type="FunFam" id="3.40.50.720:FF:000209">
    <property type="entry name" value="Polyketide synthase Pks12"/>
    <property type="match status" value="1"/>
</dbReference>
<dbReference type="Proteomes" id="UP000012174">
    <property type="component" value="Unassembled WGS sequence"/>
</dbReference>
<feature type="domain" description="Carrier" evidence="10">
    <location>
        <begin position="1327"/>
        <end position="1404"/>
    </location>
</feature>
<dbReference type="Pfam" id="PF23114">
    <property type="entry name" value="NAD-bd_HRPKS_sdrA"/>
    <property type="match status" value="1"/>
</dbReference>
<dbReference type="GO" id="GO:0016491">
    <property type="term" value="F:oxidoreductase activity"/>
    <property type="evidence" value="ECO:0007669"/>
    <property type="project" value="UniProtKB-KW"/>
</dbReference>
<dbReference type="InterPro" id="IPR049900">
    <property type="entry name" value="PKS_mFAS_DH"/>
</dbReference>
<dbReference type="InterPro" id="IPR013968">
    <property type="entry name" value="PKS_KR"/>
</dbReference>
<dbReference type="PANTHER" id="PTHR43775:SF37">
    <property type="entry name" value="SI:DKEY-61P9.11"/>
    <property type="match status" value="1"/>
</dbReference>
<dbReference type="CDD" id="cd05195">
    <property type="entry name" value="enoyl_red"/>
    <property type="match status" value="1"/>
</dbReference>
<keyword evidence="2" id="KW-0597">Phosphoprotein</keyword>